<comment type="caution">
    <text evidence="2">The sequence shown here is derived from an EMBL/GenBank/DDBJ whole genome shotgun (WGS) entry which is preliminary data.</text>
</comment>
<reference evidence="2 3" key="1">
    <citation type="submission" date="2019-02" db="EMBL/GenBank/DDBJ databases">
        <title>Deep-cultivation of Planctomycetes and their phenomic and genomic characterization uncovers novel biology.</title>
        <authorList>
            <person name="Wiegand S."/>
            <person name="Jogler M."/>
            <person name="Boedeker C."/>
            <person name="Pinto D."/>
            <person name="Vollmers J."/>
            <person name="Rivas-Marin E."/>
            <person name="Kohn T."/>
            <person name="Peeters S.H."/>
            <person name="Heuer A."/>
            <person name="Rast P."/>
            <person name="Oberbeckmann S."/>
            <person name="Bunk B."/>
            <person name="Jeske O."/>
            <person name="Meyerdierks A."/>
            <person name="Storesund J.E."/>
            <person name="Kallscheuer N."/>
            <person name="Luecker S."/>
            <person name="Lage O.M."/>
            <person name="Pohl T."/>
            <person name="Merkel B.J."/>
            <person name="Hornburger P."/>
            <person name="Mueller R.-W."/>
            <person name="Bruemmer F."/>
            <person name="Labrenz M."/>
            <person name="Spormann A.M."/>
            <person name="Op Den Camp H."/>
            <person name="Overmann J."/>
            <person name="Amann R."/>
            <person name="Jetten M.S.M."/>
            <person name="Mascher T."/>
            <person name="Medema M.H."/>
            <person name="Devos D.P."/>
            <person name="Kaster A.-K."/>
            <person name="Ovreas L."/>
            <person name="Rohde M."/>
            <person name="Galperin M.Y."/>
            <person name="Jogler C."/>
        </authorList>
    </citation>
    <scope>NUCLEOTIDE SEQUENCE [LARGE SCALE GENOMIC DNA]</scope>
    <source>
        <strain evidence="2 3">Q31b</strain>
    </source>
</reference>
<name>A0A5C6EEC1_9BACT</name>
<dbReference type="EMBL" id="SJPY01000001">
    <property type="protein sequence ID" value="TWU45569.1"/>
    <property type="molecule type" value="Genomic_DNA"/>
</dbReference>
<proteinExistence type="predicted"/>
<dbReference type="InterPro" id="IPR036986">
    <property type="entry name" value="S4_RNA-bd_sf"/>
</dbReference>
<dbReference type="PROSITE" id="PS50889">
    <property type="entry name" value="S4"/>
    <property type="match status" value="1"/>
</dbReference>
<protein>
    <submittedName>
        <fullName evidence="2">Ribosome-associated protein</fullName>
    </submittedName>
</protein>
<dbReference type="Gene3D" id="3.10.290.10">
    <property type="entry name" value="RNA-binding S4 domain"/>
    <property type="match status" value="1"/>
</dbReference>
<dbReference type="AlphaFoldDB" id="A0A5C6EEC1"/>
<accession>A0A5C6EEC1</accession>
<organism evidence="2 3">
    <name type="scientific">Novipirellula aureliae</name>
    <dbReference type="NCBI Taxonomy" id="2527966"/>
    <lineage>
        <taxon>Bacteria</taxon>
        <taxon>Pseudomonadati</taxon>
        <taxon>Planctomycetota</taxon>
        <taxon>Planctomycetia</taxon>
        <taxon>Pirellulales</taxon>
        <taxon>Pirellulaceae</taxon>
        <taxon>Novipirellula</taxon>
    </lineage>
</organism>
<dbReference type="CDD" id="cd00165">
    <property type="entry name" value="S4"/>
    <property type="match status" value="1"/>
</dbReference>
<dbReference type="Proteomes" id="UP000315471">
    <property type="component" value="Unassembled WGS sequence"/>
</dbReference>
<sequence>MSADPIDNEPAPILRLDDFLKCRGMVFTGGEAKVRIQAGEVCLNGEVETRRRKQITIGDVVDIGGETLIVNQTDFFDFDG</sequence>
<dbReference type="GO" id="GO:0003723">
    <property type="term" value="F:RNA binding"/>
    <property type="evidence" value="ECO:0007669"/>
    <property type="project" value="UniProtKB-KW"/>
</dbReference>
<dbReference type="SUPFAM" id="SSF55174">
    <property type="entry name" value="Alpha-L RNA-binding motif"/>
    <property type="match status" value="1"/>
</dbReference>
<evidence type="ECO:0000256" key="1">
    <source>
        <dbReference type="PROSITE-ProRule" id="PRU00182"/>
    </source>
</evidence>
<evidence type="ECO:0000313" key="3">
    <source>
        <dbReference type="Proteomes" id="UP000315471"/>
    </source>
</evidence>
<keyword evidence="1" id="KW-0694">RNA-binding</keyword>
<gene>
    <name evidence="2" type="ORF">Q31b_07440</name>
</gene>
<dbReference type="Pfam" id="PF13275">
    <property type="entry name" value="S4_2"/>
    <property type="match status" value="1"/>
</dbReference>
<evidence type="ECO:0000313" key="2">
    <source>
        <dbReference type="EMBL" id="TWU45569.1"/>
    </source>
</evidence>
<dbReference type="OrthoDB" id="9811532at2"/>
<keyword evidence="3" id="KW-1185">Reference proteome</keyword>
<dbReference type="RefSeq" id="WP_146598243.1">
    <property type="nucleotide sequence ID" value="NZ_SJPY01000001.1"/>
</dbReference>